<organism evidence="1 2">
    <name type="scientific">Bacteroides cellulosilyticus</name>
    <dbReference type="NCBI Taxonomy" id="246787"/>
    <lineage>
        <taxon>Bacteria</taxon>
        <taxon>Pseudomonadati</taxon>
        <taxon>Bacteroidota</taxon>
        <taxon>Bacteroidia</taxon>
        <taxon>Bacteroidales</taxon>
        <taxon>Bacteroidaceae</taxon>
        <taxon>Bacteroides</taxon>
    </lineage>
</organism>
<sequence>MSFKETDFLGKLFPNIWIIFHISCLKKEELIKLLSF</sequence>
<evidence type="ECO:0000313" key="2">
    <source>
        <dbReference type="Proteomes" id="UP000061809"/>
    </source>
</evidence>
<gene>
    <name evidence="1" type="ORF">BcellWH2_01263</name>
</gene>
<proteinExistence type="predicted"/>
<dbReference type="KEGG" id="bcel:BcellWH2_01263"/>
<dbReference type="EMBL" id="CP012801">
    <property type="protein sequence ID" value="ALJ58525.1"/>
    <property type="molecule type" value="Genomic_DNA"/>
</dbReference>
<accession>A0A0P0GEW7</accession>
<evidence type="ECO:0000313" key="1">
    <source>
        <dbReference type="EMBL" id="ALJ58525.1"/>
    </source>
</evidence>
<dbReference type="Proteomes" id="UP000061809">
    <property type="component" value="Chromosome"/>
</dbReference>
<reference evidence="1 2" key="1">
    <citation type="journal article" date="2015" name="Science">
        <title>Genetic determinants of in vivo fitness and diet responsiveness in multiple human gut Bacteroides.</title>
        <authorList>
            <person name="Wu M."/>
            <person name="McNulty N.P."/>
            <person name="Rodionov D.A."/>
            <person name="Khoroshkin M.S."/>
            <person name="Griffin N.W."/>
            <person name="Cheng J."/>
            <person name="Latreille P."/>
            <person name="Kerstetter R.A."/>
            <person name="Terrapon N."/>
            <person name="Henrissat B."/>
            <person name="Osterman A.L."/>
            <person name="Gordon J.I."/>
        </authorList>
    </citation>
    <scope>NUCLEOTIDE SEQUENCE [LARGE SCALE GENOMIC DNA]</scope>
    <source>
        <strain evidence="1 2">WH2</strain>
    </source>
</reference>
<dbReference type="PATRIC" id="fig|246787.4.peg.1302"/>
<protein>
    <submittedName>
        <fullName evidence="1">Uncharacterized protein</fullName>
    </submittedName>
</protein>
<dbReference type="AlphaFoldDB" id="A0A0P0GEW7"/>
<name>A0A0P0GEW7_9BACE</name>